<reference evidence="2" key="1">
    <citation type="journal article" date="2014" name="Int. J. Syst. Evol. Microbiol.">
        <title>Complete genome of a new Firmicutes species belonging to the dominant human colonic microbiota ('Ruminococcus bicirculans') reveals two chromosomes and a selective capacity to utilize plant glucans.</title>
        <authorList>
            <consortium name="NISC Comparative Sequencing Program"/>
            <person name="Wegmann U."/>
            <person name="Louis P."/>
            <person name="Goesmann A."/>
            <person name="Henrissat B."/>
            <person name="Duncan S.H."/>
            <person name="Flint H.J."/>
        </authorList>
    </citation>
    <scope>NUCLEOTIDE SEQUENCE</scope>
    <source>
        <strain evidence="2">NBRC 103408</strain>
    </source>
</reference>
<comment type="caution">
    <text evidence="2">The sequence shown here is derived from an EMBL/GenBank/DDBJ whole genome shotgun (WGS) entry which is preliminary data.</text>
</comment>
<keyword evidence="3" id="KW-1185">Reference proteome</keyword>
<name>A0ABQ5U423_9PROT</name>
<dbReference type="InterPro" id="IPR011322">
    <property type="entry name" value="N-reg_PII-like_a/b"/>
</dbReference>
<proteinExistence type="inferred from homology"/>
<dbReference type="SUPFAM" id="SSF54913">
    <property type="entry name" value="GlnB-like"/>
    <property type="match status" value="1"/>
</dbReference>
<comment type="similarity">
    <text evidence="1">Belongs to the CutA family.</text>
</comment>
<gene>
    <name evidence="2" type="primary">cutA</name>
    <name evidence="2" type="ORF">GCM10007924_20380</name>
</gene>
<organism evidence="2 3">
    <name type="scientific">Sneathiella chinensis</name>
    <dbReference type="NCBI Taxonomy" id="349750"/>
    <lineage>
        <taxon>Bacteria</taxon>
        <taxon>Pseudomonadati</taxon>
        <taxon>Pseudomonadota</taxon>
        <taxon>Alphaproteobacteria</taxon>
        <taxon>Sneathiellales</taxon>
        <taxon>Sneathiellaceae</taxon>
        <taxon>Sneathiella</taxon>
    </lineage>
</organism>
<dbReference type="PANTHER" id="PTHR23419">
    <property type="entry name" value="DIVALENT CATION TOLERANCE CUTA-RELATED"/>
    <property type="match status" value="1"/>
</dbReference>
<sequence>MKILDVWINCPDMETADEIANALLMERLAACVNIIGEIDSLFHWEGDIESETEIALLVKTREDLFDKVCTLVERLHPYDVPGITGMPVSHVNPAYKRWVIEETGTPGSSYKPH</sequence>
<dbReference type="InterPro" id="IPR015867">
    <property type="entry name" value="N-reg_PII/ATP_PRibTrfase_C"/>
</dbReference>
<evidence type="ECO:0000313" key="2">
    <source>
        <dbReference type="EMBL" id="GLQ06817.1"/>
    </source>
</evidence>
<evidence type="ECO:0000313" key="3">
    <source>
        <dbReference type="Proteomes" id="UP001161409"/>
    </source>
</evidence>
<reference evidence="2" key="2">
    <citation type="submission" date="2023-01" db="EMBL/GenBank/DDBJ databases">
        <title>Draft genome sequence of Sneathiella chinensis strain NBRC 103408.</title>
        <authorList>
            <person name="Sun Q."/>
            <person name="Mori K."/>
        </authorList>
    </citation>
    <scope>NUCLEOTIDE SEQUENCE</scope>
    <source>
        <strain evidence="2">NBRC 103408</strain>
    </source>
</reference>
<dbReference type="Gene3D" id="3.30.70.120">
    <property type="match status" value="1"/>
</dbReference>
<protein>
    <submittedName>
        <fullName evidence="2">Divalent cation tolerance protein</fullName>
    </submittedName>
</protein>
<dbReference type="Proteomes" id="UP001161409">
    <property type="component" value="Unassembled WGS sequence"/>
</dbReference>
<accession>A0ABQ5U423</accession>
<evidence type="ECO:0000256" key="1">
    <source>
        <dbReference type="ARBA" id="ARBA00010169"/>
    </source>
</evidence>
<dbReference type="InterPro" id="IPR004323">
    <property type="entry name" value="Ion_tolerance_CutA"/>
</dbReference>
<dbReference type="Pfam" id="PF03091">
    <property type="entry name" value="CutA1"/>
    <property type="match status" value="1"/>
</dbReference>
<dbReference type="RefSeq" id="WP_169562098.1">
    <property type="nucleotide sequence ID" value="NZ_BSNF01000007.1"/>
</dbReference>
<dbReference type="EMBL" id="BSNF01000007">
    <property type="protein sequence ID" value="GLQ06817.1"/>
    <property type="molecule type" value="Genomic_DNA"/>
</dbReference>
<dbReference type="PANTHER" id="PTHR23419:SF8">
    <property type="entry name" value="FI09726P"/>
    <property type="match status" value="1"/>
</dbReference>